<keyword evidence="6" id="KW-0443">Lipid metabolism</keyword>
<dbReference type="SUPFAM" id="SSF52151">
    <property type="entry name" value="FabD/lysophospholipase-like"/>
    <property type="match status" value="1"/>
</dbReference>
<keyword evidence="12" id="KW-1185">Reference proteome</keyword>
<dbReference type="InterPro" id="IPR042104">
    <property type="entry name" value="PKS_dehydratase_sf"/>
</dbReference>
<dbReference type="VEuPathDB" id="VectorBase:LOC119179527"/>
<keyword evidence="4" id="KW-0521">NADP</keyword>
<dbReference type="Gene3D" id="3.30.70.250">
    <property type="entry name" value="Malonyl-CoA ACP transacylase, ACP-binding"/>
    <property type="match status" value="1"/>
</dbReference>
<dbReference type="EMBL" id="JABSTU010000001">
    <property type="protein sequence ID" value="KAH8039307.1"/>
    <property type="molecule type" value="Genomic_DNA"/>
</dbReference>
<dbReference type="InterPro" id="IPR016035">
    <property type="entry name" value="Acyl_Trfase/lysoPLipase"/>
</dbReference>
<proteinExistence type="predicted"/>
<keyword evidence="5" id="KW-0560">Oxidoreductase</keyword>
<dbReference type="InterPro" id="IPR050091">
    <property type="entry name" value="PKS_NRPS_Biosynth_Enz"/>
</dbReference>
<keyword evidence="1" id="KW-0596">Phosphopantetheine</keyword>
<evidence type="ECO:0000256" key="4">
    <source>
        <dbReference type="ARBA" id="ARBA00022857"/>
    </source>
</evidence>
<keyword evidence="3" id="KW-0276">Fatty acid metabolism</keyword>
<dbReference type="Proteomes" id="UP000821866">
    <property type="component" value="Chromosome 1"/>
</dbReference>
<dbReference type="AlphaFoldDB" id="A0A9J6EY09"/>
<dbReference type="InterPro" id="IPR049552">
    <property type="entry name" value="PKS_DH_N"/>
</dbReference>
<comment type="caution">
    <text evidence="11">The sequence shown here is derived from an EMBL/GenBank/DDBJ whole genome shotgun (WGS) entry which is preliminary data.</text>
</comment>
<feature type="active site" description="Proton acceptor; for dehydratase activity" evidence="9">
    <location>
        <position position="313"/>
    </location>
</feature>
<evidence type="ECO:0000259" key="10">
    <source>
        <dbReference type="PROSITE" id="PS52019"/>
    </source>
</evidence>
<evidence type="ECO:0000256" key="7">
    <source>
        <dbReference type="ARBA" id="ARBA00023160"/>
    </source>
</evidence>
<sequence length="897" mass="100081">MADVALVSDTYRYVSTPTLGAHQDFCAGSDESVVHRAAVAAGVSDELRGQQLHALGQRAAGLTWEEATKRCPEGVQPACHNAENSVTVSGAAEAVVKWVEELKAEGVFVREVNSAGVPFHSKYMESITPAFLKATEKIVPQPKMRSKRWLSTSLPPNRWREALAEKFTPEYHMNNLVSPVYFFEALQHVPKDAILLEIAPHCLLQSVIRRSVGADATCLGLMKRDADNVSFFLNTLGQLHSLGVKFDPSPLYPPVHLPVPRGTPNIGHLVSWDHSQQWTVAKWNEFPTSAQLSEEVVEVGLEDLEENAYLAGHKIHGRIVFPATGYIMMAWKSLAKRFGKQFDEIPVILEDLKFHRVVILPKTGTMRYLVNIMRASGEFEISEGGTMVASGNIRLAEENEKNLGLELLTSPTETLNYELDAEDIYKDLRLRGFEYHGAFVGIHKADMYTPRGKLTWSGNWVAFIDTMLQMTLLYNTKRNLKLPTKIQSCFIDPSAHASFAEKAEANGIQVVYDECLNVVQAGGIVVKGLNASTSTMRVLDHTLVINEYSFVPYVDSEVTQQDRQAVIQEYIDVCNSVAGRALKKLSGIHCSLHELPEHDSLLQENWSQMTLDNNPENHGLLEVLRRVAEHIETFPSSLEEFTRSLLSTHINELESDVVMTALFQEDPLRHILDVVVENTSLKSLSVLEIASPGAETFLTSQVSSLITMTNMLLNVDYTIAQHPTENPLLENVPVNAKIVKWDPMSDTIEQLPKAHLALACFGPWRSYSPDILADKLPELCKEQGFALIYHRTAMTPAESFLSAVAKHEFKVYTTEEMERLLRSQGLQLVARKSNDVSSLLLVRKMAVTIETANPILIGVNNARYDWVEVLKMKAFEVEQKPSGHNLWLIAKTVPSAV</sequence>
<evidence type="ECO:0000256" key="2">
    <source>
        <dbReference type="ARBA" id="ARBA00022516"/>
    </source>
</evidence>
<dbReference type="InterPro" id="IPR049900">
    <property type="entry name" value="PKS_mFAS_DH"/>
</dbReference>
<dbReference type="Gene3D" id="1.10.287.1960">
    <property type="match status" value="1"/>
</dbReference>
<dbReference type="InterPro" id="IPR029063">
    <property type="entry name" value="SAM-dependent_MTases_sf"/>
</dbReference>
<accession>A0A9J6EY09</accession>
<dbReference type="GO" id="GO:0004312">
    <property type="term" value="F:fatty acid synthase activity"/>
    <property type="evidence" value="ECO:0007669"/>
    <property type="project" value="TreeGrafter"/>
</dbReference>
<evidence type="ECO:0000313" key="11">
    <source>
        <dbReference type="EMBL" id="KAH8039307.1"/>
    </source>
</evidence>
<dbReference type="SMART" id="SM00827">
    <property type="entry name" value="PKS_AT"/>
    <property type="match status" value="1"/>
</dbReference>
<feature type="region of interest" description="C-terminal hotdog fold" evidence="9">
    <location>
        <begin position="414"/>
        <end position="559"/>
    </location>
</feature>
<dbReference type="GO" id="GO:0006633">
    <property type="term" value="P:fatty acid biosynthetic process"/>
    <property type="evidence" value="ECO:0007669"/>
    <property type="project" value="UniProtKB-KW"/>
</dbReference>
<dbReference type="Gene3D" id="3.10.129.110">
    <property type="entry name" value="Polyketide synthase dehydratase"/>
    <property type="match status" value="1"/>
</dbReference>
<dbReference type="PROSITE" id="PS52019">
    <property type="entry name" value="PKS_MFAS_DH"/>
    <property type="match status" value="1"/>
</dbReference>
<dbReference type="Pfam" id="PF00698">
    <property type="entry name" value="Acyl_transf_1"/>
    <property type="match status" value="1"/>
</dbReference>
<keyword evidence="8" id="KW-0511">Multifunctional enzyme</keyword>
<evidence type="ECO:0000256" key="5">
    <source>
        <dbReference type="ARBA" id="ARBA00023002"/>
    </source>
</evidence>
<evidence type="ECO:0000256" key="3">
    <source>
        <dbReference type="ARBA" id="ARBA00022832"/>
    </source>
</evidence>
<dbReference type="GO" id="GO:0016491">
    <property type="term" value="F:oxidoreductase activity"/>
    <property type="evidence" value="ECO:0007669"/>
    <property type="project" value="UniProtKB-KW"/>
</dbReference>
<evidence type="ECO:0000256" key="8">
    <source>
        <dbReference type="ARBA" id="ARBA00023268"/>
    </source>
</evidence>
<evidence type="ECO:0000256" key="1">
    <source>
        <dbReference type="ARBA" id="ARBA00022450"/>
    </source>
</evidence>
<evidence type="ECO:0000256" key="9">
    <source>
        <dbReference type="PROSITE-ProRule" id="PRU01363"/>
    </source>
</evidence>
<dbReference type="PANTHER" id="PTHR43775">
    <property type="entry name" value="FATTY ACID SYNTHASE"/>
    <property type="match status" value="1"/>
</dbReference>
<protein>
    <recommendedName>
        <fullName evidence="10">PKS/mFAS DH domain-containing protein</fullName>
    </recommendedName>
</protein>
<gene>
    <name evidence="11" type="ORF">HPB51_005553</name>
</gene>
<dbReference type="InterPro" id="IPR014043">
    <property type="entry name" value="Acyl_transferase_dom"/>
</dbReference>
<feature type="active site" description="Proton donor; for dehydratase activity" evidence="9">
    <location>
        <position position="465"/>
    </location>
</feature>
<dbReference type="InterPro" id="IPR020807">
    <property type="entry name" value="PKS_DH"/>
</dbReference>
<evidence type="ECO:0000313" key="12">
    <source>
        <dbReference type="Proteomes" id="UP000821866"/>
    </source>
</evidence>
<reference evidence="11" key="2">
    <citation type="submission" date="2021-09" db="EMBL/GenBank/DDBJ databases">
        <authorList>
            <person name="Jia N."/>
            <person name="Wang J."/>
            <person name="Shi W."/>
            <person name="Du L."/>
            <person name="Sun Y."/>
            <person name="Zhan W."/>
            <person name="Jiang J."/>
            <person name="Wang Q."/>
            <person name="Zhang B."/>
            <person name="Ji P."/>
            <person name="Sakyi L.B."/>
            <person name="Cui X."/>
            <person name="Yuan T."/>
            <person name="Jiang B."/>
            <person name="Yang W."/>
            <person name="Lam T.T.-Y."/>
            <person name="Chang Q."/>
            <person name="Ding S."/>
            <person name="Wang X."/>
            <person name="Zhu J."/>
            <person name="Ruan X."/>
            <person name="Zhao L."/>
            <person name="Wei J."/>
            <person name="Que T."/>
            <person name="Du C."/>
            <person name="Cheng J."/>
            <person name="Dai P."/>
            <person name="Han X."/>
            <person name="Huang E."/>
            <person name="Gao Y."/>
            <person name="Liu J."/>
            <person name="Shao H."/>
            <person name="Ye R."/>
            <person name="Li L."/>
            <person name="Wei W."/>
            <person name="Wang X."/>
            <person name="Wang C."/>
            <person name="Huo Q."/>
            <person name="Li W."/>
            <person name="Guo W."/>
            <person name="Chen H."/>
            <person name="Chen S."/>
            <person name="Zhou L."/>
            <person name="Zhou L."/>
            <person name="Ni X."/>
            <person name="Tian J."/>
            <person name="Zhou Y."/>
            <person name="Sheng Y."/>
            <person name="Liu T."/>
            <person name="Pan Y."/>
            <person name="Xia L."/>
            <person name="Li J."/>
            <person name="Zhao F."/>
            <person name="Cao W."/>
        </authorList>
    </citation>
    <scope>NUCLEOTIDE SEQUENCE</scope>
    <source>
        <strain evidence="11">Rmic-2018</strain>
        <tissue evidence="11">Larvae</tissue>
    </source>
</reference>
<organism evidence="11 12">
    <name type="scientific">Rhipicephalus microplus</name>
    <name type="common">Cattle tick</name>
    <name type="synonym">Boophilus microplus</name>
    <dbReference type="NCBI Taxonomy" id="6941"/>
    <lineage>
        <taxon>Eukaryota</taxon>
        <taxon>Metazoa</taxon>
        <taxon>Ecdysozoa</taxon>
        <taxon>Arthropoda</taxon>
        <taxon>Chelicerata</taxon>
        <taxon>Arachnida</taxon>
        <taxon>Acari</taxon>
        <taxon>Parasitiformes</taxon>
        <taxon>Ixodida</taxon>
        <taxon>Ixodoidea</taxon>
        <taxon>Ixodidae</taxon>
        <taxon>Rhipicephalinae</taxon>
        <taxon>Rhipicephalus</taxon>
        <taxon>Boophilus</taxon>
    </lineage>
</organism>
<dbReference type="InterPro" id="IPR016036">
    <property type="entry name" value="Malonyl_transacylase_ACP-bd"/>
</dbReference>
<keyword evidence="7" id="KW-0275">Fatty acid biosynthesis</keyword>
<reference evidence="11" key="1">
    <citation type="journal article" date="2020" name="Cell">
        <title>Large-Scale Comparative Analyses of Tick Genomes Elucidate Their Genetic Diversity and Vector Capacities.</title>
        <authorList>
            <consortium name="Tick Genome and Microbiome Consortium (TIGMIC)"/>
            <person name="Jia N."/>
            <person name="Wang J."/>
            <person name="Shi W."/>
            <person name="Du L."/>
            <person name="Sun Y."/>
            <person name="Zhan W."/>
            <person name="Jiang J.F."/>
            <person name="Wang Q."/>
            <person name="Zhang B."/>
            <person name="Ji P."/>
            <person name="Bell-Sakyi L."/>
            <person name="Cui X.M."/>
            <person name="Yuan T.T."/>
            <person name="Jiang B.G."/>
            <person name="Yang W.F."/>
            <person name="Lam T.T."/>
            <person name="Chang Q.C."/>
            <person name="Ding S.J."/>
            <person name="Wang X.J."/>
            <person name="Zhu J.G."/>
            <person name="Ruan X.D."/>
            <person name="Zhao L."/>
            <person name="Wei J.T."/>
            <person name="Ye R.Z."/>
            <person name="Que T.C."/>
            <person name="Du C.H."/>
            <person name="Zhou Y.H."/>
            <person name="Cheng J.X."/>
            <person name="Dai P.F."/>
            <person name="Guo W.B."/>
            <person name="Han X.H."/>
            <person name="Huang E.J."/>
            <person name="Li L.F."/>
            <person name="Wei W."/>
            <person name="Gao Y.C."/>
            <person name="Liu J.Z."/>
            <person name="Shao H.Z."/>
            <person name="Wang X."/>
            <person name="Wang C.C."/>
            <person name="Yang T.C."/>
            <person name="Huo Q.B."/>
            <person name="Li W."/>
            <person name="Chen H.Y."/>
            <person name="Chen S.E."/>
            <person name="Zhou L.G."/>
            <person name="Ni X.B."/>
            <person name="Tian J.H."/>
            <person name="Sheng Y."/>
            <person name="Liu T."/>
            <person name="Pan Y.S."/>
            <person name="Xia L.Y."/>
            <person name="Li J."/>
            <person name="Zhao F."/>
            <person name="Cao W.C."/>
        </authorList>
    </citation>
    <scope>NUCLEOTIDE SEQUENCE</scope>
    <source>
        <strain evidence="11">Rmic-2018</strain>
    </source>
</reference>
<dbReference type="PANTHER" id="PTHR43775:SF7">
    <property type="entry name" value="FATTY ACID SYNTHASE"/>
    <property type="match status" value="1"/>
</dbReference>
<feature type="region of interest" description="N-terminal hotdog fold" evidence="9">
    <location>
        <begin position="281"/>
        <end position="400"/>
    </location>
</feature>
<dbReference type="Pfam" id="PF21089">
    <property type="entry name" value="PKS_DH_N"/>
    <property type="match status" value="1"/>
</dbReference>
<evidence type="ECO:0000256" key="6">
    <source>
        <dbReference type="ARBA" id="ARBA00023098"/>
    </source>
</evidence>
<dbReference type="Gene3D" id="3.40.50.150">
    <property type="entry name" value="Vaccinia Virus protein VP39"/>
    <property type="match status" value="1"/>
</dbReference>
<feature type="domain" description="PKS/mFAS DH" evidence="10">
    <location>
        <begin position="281"/>
        <end position="559"/>
    </location>
</feature>
<keyword evidence="2" id="KW-0444">Lipid biosynthesis</keyword>
<name>A0A9J6EY09_RHIMP</name>
<dbReference type="SMART" id="SM00826">
    <property type="entry name" value="PKS_DH"/>
    <property type="match status" value="1"/>
</dbReference>
<dbReference type="SUPFAM" id="SSF55048">
    <property type="entry name" value="Probable ACP-binding domain of malonyl-CoA ACP transacylase"/>
    <property type="match status" value="1"/>
</dbReference>
<dbReference type="Gene3D" id="3.30.70.3290">
    <property type="match status" value="1"/>
</dbReference>